<accession>Q7XD72</accession>
<sequence length="44" mass="5159">MASWRCANGLSEQCCPTFDPEKSWRMPQDNWIRLGDEDGWGMRP</sequence>
<proteinExistence type="predicted"/>
<organism evidence="1">
    <name type="scientific">Oryza sativa subsp. japonica</name>
    <name type="common">Rice</name>
    <dbReference type="NCBI Taxonomy" id="39947"/>
    <lineage>
        <taxon>Eukaryota</taxon>
        <taxon>Viridiplantae</taxon>
        <taxon>Streptophyta</taxon>
        <taxon>Embryophyta</taxon>
        <taxon>Tracheophyta</taxon>
        <taxon>Spermatophyta</taxon>
        <taxon>Magnoliopsida</taxon>
        <taxon>Liliopsida</taxon>
        <taxon>Poales</taxon>
        <taxon>Poaceae</taxon>
        <taxon>BOP clade</taxon>
        <taxon>Oryzoideae</taxon>
        <taxon>Oryzeae</taxon>
        <taxon>Oryzinae</taxon>
        <taxon>Oryza</taxon>
        <taxon>Oryza sativa</taxon>
    </lineage>
</organism>
<reference evidence="1" key="1">
    <citation type="journal article" date="2003" name="Science">
        <title>In-depth view of structure, activity, and evolution of rice chromosome 10.</title>
        <authorList>
            <consortium name="Rice Chromosome 10 Sequencing Consortium"/>
        </authorList>
    </citation>
    <scope>NUCLEOTIDE SEQUENCE [LARGE SCALE GENOMIC DNA]</scope>
</reference>
<reference evidence="1" key="2">
    <citation type="submission" date="2003-05" db="EMBL/GenBank/DDBJ databases">
        <authorList>
            <person name="Buell C.R."/>
            <person name="Wing R.A."/>
            <person name="McCombie W.R."/>
            <person name="Messing J."/>
            <person name="Yuan Q."/>
            <person name="Ouyang S."/>
        </authorList>
    </citation>
    <scope>NUCLEOTIDE SEQUENCE</scope>
</reference>
<dbReference type="EMBL" id="DP000086">
    <property type="protein sequence ID" value="AAP54371.2"/>
    <property type="molecule type" value="Genomic_DNA"/>
</dbReference>
<reference evidence="1" key="3">
    <citation type="submission" date="2006-07" db="EMBL/GenBank/DDBJ databases">
        <authorList>
            <person name="Buell R."/>
        </authorList>
    </citation>
    <scope>NUCLEOTIDE SEQUENCE</scope>
</reference>
<evidence type="ECO:0000313" key="1">
    <source>
        <dbReference type="EMBL" id="AAP54371.2"/>
    </source>
</evidence>
<gene>
    <name evidence="1" type="ordered locus">LOC_Os10g34690</name>
</gene>
<protein>
    <submittedName>
        <fullName evidence="1">Uncharacterized protein</fullName>
    </submittedName>
</protein>
<dbReference type="AlphaFoldDB" id="Q7XD72"/>
<name>Q7XD72_ORYSJ</name>